<dbReference type="Ensembl" id="ENSAPLT00000031295.1">
    <property type="protein sequence ID" value="ENSAPLP00000028799.1"/>
    <property type="gene ID" value="ENSAPLG00000022526.1"/>
</dbReference>
<sequence length="414" mass="44446">QRGKADTLAPGCCSLAWQLESPPALRPGRPHPRSLARLLRSRRGPATLPAQGTRPARPARPAGQHTRQGAEGGRGDLKLLRSCWLANAGLQSQITSEIAGAPRKYGIPRRPRERPGRGERPRGSRCRGGGWGGRPDGAAAEPRERRPLASPRRSGGVRAACGRPRPRRRQAEGTGAGGGRSPGPVRRRQARELRSRPVPAPYKGGRRRQRLAQPESEPKPEPEPGRGPARSGGRLDGGTGTGTGTGTDTGRGTGSDRMGGGGPRRPGALPLLALALLAAQGGAAPLQPGGSPALTKIYPRGSHWAVGHLMGKKSTGDFPYGYEEENKIPFSALPENIKQLDDSLQWEEMSKYLLRLLEGNENKSAHFSKGGLPWYTRNTWETDDNSSWKDLIICSLEKMEGIFPVGFGKQKPNT</sequence>
<dbReference type="Proteomes" id="UP000016666">
    <property type="component" value="Chromosome Z"/>
</dbReference>
<feature type="compositionally biased region" description="Gly residues" evidence="10">
    <location>
        <begin position="234"/>
        <end position="264"/>
    </location>
</feature>
<reference evidence="11" key="3">
    <citation type="submission" date="2025-09" db="UniProtKB">
        <authorList>
            <consortium name="Ensembl"/>
        </authorList>
    </citation>
    <scope>IDENTIFICATION</scope>
</reference>
<reference evidence="11" key="2">
    <citation type="submission" date="2025-08" db="UniProtKB">
        <authorList>
            <consortium name="Ensembl"/>
        </authorList>
    </citation>
    <scope>IDENTIFICATION</scope>
</reference>
<evidence type="ECO:0000256" key="8">
    <source>
        <dbReference type="ARBA" id="ARBA00022815"/>
    </source>
</evidence>
<feature type="region of interest" description="Disordered" evidence="10">
    <location>
        <begin position="21"/>
        <end position="74"/>
    </location>
</feature>
<feature type="compositionally biased region" description="Basic and acidic residues" evidence="10">
    <location>
        <begin position="113"/>
        <end position="122"/>
    </location>
</feature>
<keyword evidence="6" id="KW-0165">Cleavage on pair of basic residues</keyword>
<protein>
    <recommendedName>
        <fullName evidence="4">Gastrin-releasing peptide</fullName>
    </recommendedName>
</protein>
<evidence type="ECO:0000256" key="1">
    <source>
        <dbReference type="ARBA" id="ARBA00004263"/>
    </source>
</evidence>
<keyword evidence="5" id="KW-0964">Secreted</keyword>
<evidence type="ECO:0000256" key="5">
    <source>
        <dbReference type="ARBA" id="ARBA00022525"/>
    </source>
</evidence>
<dbReference type="PANTHER" id="PTHR16866:SF2">
    <property type="entry name" value="GASTRIN-RELEASING PEPTIDE"/>
    <property type="match status" value="1"/>
</dbReference>
<proteinExistence type="inferred from homology"/>
<evidence type="ECO:0000313" key="11">
    <source>
        <dbReference type="Ensembl" id="ENSAPLP00000028799.1"/>
    </source>
</evidence>
<dbReference type="GO" id="GO:0005615">
    <property type="term" value="C:extracellular space"/>
    <property type="evidence" value="ECO:0007669"/>
    <property type="project" value="TreeGrafter"/>
</dbReference>
<dbReference type="PROSITE" id="PS00257">
    <property type="entry name" value="BOMBESIN"/>
    <property type="match status" value="1"/>
</dbReference>
<dbReference type="STRING" id="8840.ENSAPLP00000028799"/>
<evidence type="ECO:0000313" key="12">
    <source>
        <dbReference type="Proteomes" id="UP000016666"/>
    </source>
</evidence>
<feature type="compositionally biased region" description="Basic residues" evidence="10">
    <location>
        <begin position="28"/>
        <end position="43"/>
    </location>
</feature>
<dbReference type="InterPro" id="IPR000874">
    <property type="entry name" value="Bombesin"/>
</dbReference>
<dbReference type="AlphaFoldDB" id="A0A493TSN7"/>
<reference evidence="11 12" key="1">
    <citation type="submission" date="2017-10" db="EMBL/GenBank/DDBJ databases">
        <title>A new Pekin duck reference genome.</title>
        <authorList>
            <person name="Hou Z.-C."/>
            <person name="Zhou Z.-K."/>
            <person name="Zhu F."/>
            <person name="Hou S.-S."/>
        </authorList>
    </citation>
    <scope>NUCLEOTIDE SEQUENCE [LARGE SCALE GENOMIC DNA]</scope>
</reference>
<keyword evidence="12" id="KW-1185">Reference proteome</keyword>
<name>A0A493TSN7_ANAPP</name>
<evidence type="ECO:0000256" key="3">
    <source>
        <dbReference type="ARBA" id="ARBA00010012"/>
    </source>
</evidence>
<feature type="compositionally biased region" description="Gly residues" evidence="10">
    <location>
        <begin position="126"/>
        <end position="135"/>
    </location>
</feature>
<comment type="similarity">
    <text evidence="3">Belongs to the bombesin/neuromedin-B/ranatensin family.</text>
</comment>
<dbReference type="GO" id="GO:0031410">
    <property type="term" value="C:cytoplasmic vesicle"/>
    <property type="evidence" value="ECO:0007669"/>
    <property type="project" value="UniProtKB-SubCell"/>
</dbReference>
<dbReference type="GO" id="GO:0005184">
    <property type="term" value="F:neuropeptide hormone activity"/>
    <property type="evidence" value="ECO:0007669"/>
    <property type="project" value="TreeGrafter"/>
</dbReference>
<keyword evidence="8" id="KW-0027">Amidation</keyword>
<accession>A0A493TSN7</accession>
<keyword evidence="9" id="KW-0968">Cytoplasmic vesicle</keyword>
<dbReference type="Pfam" id="PF02044">
    <property type="entry name" value="Bombesin"/>
    <property type="match status" value="1"/>
</dbReference>
<feature type="region of interest" description="Disordered" evidence="10">
    <location>
        <begin position="93"/>
        <end position="266"/>
    </location>
</feature>
<evidence type="ECO:0000256" key="2">
    <source>
        <dbReference type="ARBA" id="ARBA00004613"/>
    </source>
</evidence>
<dbReference type="GeneTree" id="ENSGT00940000154470"/>
<organism evidence="11 12">
    <name type="scientific">Anas platyrhynchos platyrhynchos</name>
    <name type="common">Northern mallard</name>
    <dbReference type="NCBI Taxonomy" id="8840"/>
    <lineage>
        <taxon>Eukaryota</taxon>
        <taxon>Metazoa</taxon>
        <taxon>Chordata</taxon>
        <taxon>Craniata</taxon>
        <taxon>Vertebrata</taxon>
        <taxon>Euteleostomi</taxon>
        <taxon>Archelosauria</taxon>
        <taxon>Archosauria</taxon>
        <taxon>Dinosauria</taxon>
        <taxon>Saurischia</taxon>
        <taxon>Theropoda</taxon>
        <taxon>Coelurosauria</taxon>
        <taxon>Aves</taxon>
        <taxon>Neognathae</taxon>
        <taxon>Galloanserae</taxon>
        <taxon>Anseriformes</taxon>
        <taxon>Anatidae</taxon>
        <taxon>Anatinae</taxon>
        <taxon>Anas</taxon>
    </lineage>
</organism>
<evidence type="ECO:0000256" key="9">
    <source>
        <dbReference type="ARBA" id="ARBA00023329"/>
    </source>
</evidence>
<evidence type="ECO:0000256" key="4">
    <source>
        <dbReference type="ARBA" id="ARBA00016270"/>
    </source>
</evidence>
<evidence type="ECO:0000256" key="6">
    <source>
        <dbReference type="ARBA" id="ARBA00022685"/>
    </source>
</evidence>
<evidence type="ECO:0000256" key="10">
    <source>
        <dbReference type="SAM" id="MobiDB-lite"/>
    </source>
</evidence>
<comment type="subcellular location">
    <subcellularLocation>
        <location evidence="1">Cytoplasmic vesicle</location>
        <location evidence="1">Secretory vesicle lumen</location>
    </subcellularLocation>
    <subcellularLocation>
        <location evidence="2">Secreted</location>
    </subcellularLocation>
</comment>
<dbReference type="PANTHER" id="PTHR16866">
    <property type="entry name" value="GASTRIN-RELEASING PEPTIDE"/>
    <property type="match status" value="1"/>
</dbReference>
<keyword evidence="7" id="KW-0732">Signal</keyword>
<dbReference type="GO" id="GO:0007218">
    <property type="term" value="P:neuropeptide signaling pathway"/>
    <property type="evidence" value="ECO:0007669"/>
    <property type="project" value="InterPro"/>
</dbReference>
<evidence type="ECO:0000256" key="7">
    <source>
        <dbReference type="ARBA" id="ARBA00022729"/>
    </source>
</evidence>